<dbReference type="VEuPathDB" id="FungiDB:HpaG803191"/>
<reference evidence="1" key="2">
    <citation type="submission" date="2015-06" db="UniProtKB">
        <authorList>
            <consortium name="EnsemblProtists"/>
        </authorList>
    </citation>
    <scope>IDENTIFICATION</scope>
    <source>
        <strain evidence="1">Emoy2</strain>
    </source>
</reference>
<accession>M4BA81</accession>
<dbReference type="InParanoid" id="M4BA81"/>
<dbReference type="EMBL" id="JH598060">
    <property type="status" value="NOT_ANNOTATED_CDS"/>
    <property type="molecule type" value="Genomic_DNA"/>
</dbReference>
<organism evidence="1 2">
    <name type="scientific">Hyaloperonospora arabidopsidis (strain Emoy2)</name>
    <name type="common">Downy mildew agent</name>
    <name type="synonym">Peronospora arabidopsidis</name>
    <dbReference type="NCBI Taxonomy" id="559515"/>
    <lineage>
        <taxon>Eukaryota</taxon>
        <taxon>Sar</taxon>
        <taxon>Stramenopiles</taxon>
        <taxon>Oomycota</taxon>
        <taxon>Peronosporomycetes</taxon>
        <taxon>Peronosporales</taxon>
        <taxon>Peronosporaceae</taxon>
        <taxon>Hyaloperonospora</taxon>
    </lineage>
</organism>
<sequence length="116" mass="13555">MGSNLYVECDPTTHAKYSSPSNEEAHVGVRESWLFSSTRVWRVWLQQEHEFHDGHENQRTLYNIRSEKKMSVNLKPQKSPTLWKPRVSLQSGDYACGRLDDWHSQATPLVWTLNNL</sequence>
<protein>
    <submittedName>
        <fullName evidence="1">Uncharacterized protein</fullName>
    </submittedName>
</protein>
<reference evidence="2" key="1">
    <citation type="journal article" date="2010" name="Science">
        <title>Signatures of adaptation to obligate biotrophy in the Hyaloperonospora arabidopsidis genome.</title>
        <authorList>
            <person name="Baxter L."/>
            <person name="Tripathy S."/>
            <person name="Ishaque N."/>
            <person name="Boot N."/>
            <person name="Cabral A."/>
            <person name="Kemen E."/>
            <person name="Thines M."/>
            <person name="Ah-Fong A."/>
            <person name="Anderson R."/>
            <person name="Badejoko W."/>
            <person name="Bittner-Eddy P."/>
            <person name="Boore J.L."/>
            <person name="Chibucos M.C."/>
            <person name="Coates M."/>
            <person name="Dehal P."/>
            <person name="Delehaunty K."/>
            <person name="Dong S."/>
            <person name="Downton P."/>
            <person name="Dumas B."/>
            <person name="Fabro G."/>
            <person name="Fronick C."/>
            <person name="Fuerstenberg S.I."/>
            <person name="Fulton L."/>
            <person name="Gaulin E."/>
            <person name="Govers F."/>
            <person name="Hughes L."/>
            <person name="Humphray S."/>
            <person name="Jiang R.H."/>
            <person name="Judelson H."/>
            <person name="Kamoun S."/>
            <person name="Kyung K."/>
            <person name="Meijer H."/>
            <person name="Minx P."/>
            <person name="Morris P."/>
            <person name="Nelson J."/>
            <person name="Phuntumart V."/>
            <person name="Qutob D."/>
            <person name="Rehmany A."/>
            <person name="Rougon-Cardoso A."/>
            <person name="Ryden P."/>
            <person name="Torto-Alalibo T."/>
            <person name="Studholme D."/>
            <person name="Wang Y."/>
            <person name="Win J."/>
            <person name="Wood J."/>
            <person name="Clifton S.W."/>
            <person name="Rogers J."/>
            <person name="Van den Ackerveken G."/>
            <person name="Jones J.D."/>
            <person name="McDowell J.M."/>
            <person name="Beynon J."/>
            <person name="Tyler B.M."/>
        </authorList>
    </citation>
    <scope>NUCLEOTIDE SEQUENCE [LARGE SCALE GENOMIC DNA]</scope>
    <source>
        <strain evidence="2">Emoy2</strain>
    </source>
</reference>
<evidence type="ECO:0000313" key="1">
    <source>
        <dbReference type="EnsemblProtists" id="HpaP803191"/>
    </source>
</evidence>
<dbReference type="Proteomes" id="UP000011713">
    <property type="component" value="Unassembled WGS sequence"/>
</dbReference>
<dbReference type="EnsemblProtists" id="HpaT803191">
    <property type="protein sequence ID" value="HpaP803191"/>
    <property type="gene ID" value="HpaG803191"/>
</dbReference>
<proteinExistence type="predicted"/>
<evidence type="ECO:0000313" key="2">
    <source>
        <dbReference type="Proteomes" id="UP000011713"/>
    </source>
</evidence>
<keyword evidence="2" id="KW-1185">Reference proteome</keyword>
<dbReference type="AlphaFoldDB" id="M4BA81"/>
<dbReference type="HOGENOM" id="CLU_2101625_0_0_1"/>
<name>M4BA81_HYAAE</name>